<accession>A0A6S6SLD6</accession>
<dbReference type="AlphaFoldDB" id="A0A6S6SLD6"/>
<feature type="domain" description="Transposase IS116/IS110/IS902 C-terminal" evidence="3">
    <location>
        <begin position="250"/>
        <end position="332"/>
    </location>
</feature>
<organism evidence="4">
    <name type="scientific">uncultured Sulfurovum sp</name>
    <dbReference type="NCBI Taxonomy" id="269237"/>
    <lineage>
        <taxon>Bacteria</taxon>
        <taxon>Pseudomonadati</taxon>
        <taxon>Campylobacterota</taxon>
        <taxon>Epsilonproteobacteria</taxon>
        <taxon>Campylobacterales</taxon>
        <taxon>Sulfurovaceae</taxon>
        <taxon>Sulfurovum</taxon>
        <taxon>environmental samples</taxon>
    </lineage>
</organism>
<evidence type="ECO:0000313" key="4">
    <source>
        <dbReference type="EMBL" id="CAA6808139.1"/>
    </source>
</evidence>
<sequence length="374" mass="42785">MTILIACIVDRLALVKSLNGIKSKSNMTLSYLFSLKYKEKSTKDNPLCNPLNFSTRYHMKKYIGIDISKSSIDVYDGKQSYKFENNEIGFQKIVSLVSDISNATFIFEPTGVYSYPLTEFCDKHSIACVMVGPKVSRDFARSLKARSKTDKIDAKLLYKYQCQVESNMIKVPKVNYHAIEIQEMLNVYEGIQLSKQKLKNQLESISKKHKDLIRIINRMIKVHEKEANALFTKMETLLLKDTTMKNKYEAMLTIPSIGNKSALYLISFFIKYPLANAKELTALVGLDPIIRDSGTYKGKQRISKHGGQQLRNLLFLPTLSSLKHNDRIKEFYTRLTTKAKPKKLAVIAAMRKLVLMAFSIFKSEQNYQPLLAKI</sequence>
<protein>
    <submittedName>
        <fullName evidence="4">Uncharacterized protein</fullName>
    </submittedName>
</protein>
<dbReference type="Pfam" id="PF01548">
    <property type="entry name" value="DEDD_Tnp_IS110"/>
    <property type="match status" value="1"/>
</dbReference>
<proteinExistence type="predicted"/>
<dbReference type="GO" id="GO:0006313">
    <property type="term" value="P:DNA transposition"/>
    <property type="evidence" value="ECO:0007669"/>
    <property type="project" value="InterPro"/>
</dbReference>
<dbReference type="PANTHER" id="PTHR33055">
    <property type="entry name" value="TRANSPOSASE FOR INSERTION SEQUENCE ELEMENT IS1111A"/>
    <property type="match status" value="1"/>
</dbReference>
<dbReference type="EMBL" id="CACVAP010000053">
    <property type="protein sequence ID" value="CAA6808139.1"/>
    <property type="molecule type" value="Genomic_DNA"/>
</dbReference>
<dbReference type="InterPro" id="IPR003346">
    <property type="entry name" value="Transposase_20"/>
</dbReference>
<dbReference type="InterPro" id="IPR002525">
    <property type="entry name" value="Transp_IS110-like_N"/>
</dbReference>
<dbReference type="GO" id="GO:0004803">
    <property type="term" value="F:transposase activity"/>
    <property type="evidence" value="ECO:0007669"/>
    <property type="project" value="InterPro"/>
</dbReference>
<name>A0A6S6SLD6_9BACT</name>
<evidence type="ECO:0000256" key="1">
    <source>
        <dbReference type="SAM" id="Coils"/>
    </source>
</evidence>
<dbReference type="GO" id="GO:0003677">
    <property type="term" value="F:DNA binding"/>
    <property type="evidence" value="ECO:0007669"/>
    <property type="project" value="InterPro"/>
</dbReference>
<reference evidence="4" key="1">
    <citation type="submission" date="2020-01" db="EMBL/GenBank/DDBJ databases">
        <authorList>
            <person name="Meier V. D."/>
            <person name="Meier V D."/>
        </authorList>
    </citation>
    <scope>NUCLEOTIDE SEQUENCE</scope>
    <source>
        <strain evidence="4">HLG_WM_MAG_06</strain>
    </source>
</reference>
<keyword evidence="1" id="KW-0175">Coiled coil</keyword>
<evidence type="ECO:0000259" key="2">
    <source>
        <dbReference type="Pfam" id="PF01548"/>
    </source>
</evidence>
<dbReference type="PANTHER" id="PTHR33055:SF13">
    <property type="entry name" value="TRANSPOSASE"/>
    <property type="match status" value="1"/>
</dbReference>
<dbReference type="NCBIfam" id="NF033542">
    <property type="entry name" value="transpos_IS110"/>
    <property type="match status" value="1"/>
</dbReference>
<feature type="domain" description="Transposase IS110-like N-terminal" evidence="2">
    <location>
        <begin position="63"/>
        <end position="204"/>
    </location>
</feature>
<dbReference type="Pfam" id="PF02371">
    <property type="entry name" value="Transposase_20"/>
    <property type="match status" value="1"/>
</dbReference>
<evidence type="ECO:0000259" key="3">
    <source>
        <dbReference type="Pfam" id="PF02371"/>
    </source>
</evidence>
<dbReference type="InterPro" id="IPR047650">
    <property type="entry name" value="Transpos_IS110"/>
</dbReference>
<gene>
    <name evidence="4" type="ORF">HELGO_WM4513</name>
</gene>
<feature type="coiled-coil region" evidence="1">
    <location>
        <begin position="181"/>
        <end position="215"/>
    </location>
</feature>